<evidence type="ECO:0000259" key="7">
    <source>
        <dbReference type="Pfam" id="PF05681"/>
    </source>
</evidence>
<keyword evidence="2" id="KW-0004">4Fe-4S</keyword>
<dbReference type="EMBL" id="MJAT01000038">
    <property type="protein sequence ID" value="OEH84462.1"/>
    <property type="molecule type" value="Genomic_DNA"/>
</dbReference>
<keyword evidence="6" id="KW-0456">Lyase</keyword>
<protein>
    <submittedName>
        <fullName evidence="8">Fumarate hydratase</fullName>
    </submittedName>
</protein>
<dbReference type="PANTHER" id="PTHR30389:SF17">
    <property type="entry name" value="L(+)-TARTRATE DEHYDRATASE SUBUNIT ALPHA-RELATED"/>
    <property type="match status" value="1"/>
</dbReference>
<gene>
    <name evidence="8" type="ORF">BHU72_09650</name>
</gene>
<dbReference type="OrthoDB" id="9798978at2"/>
<dbReference type="GO" id="GO:0046872">
    <property type="term" value="F:metal ion binding"/>
    <property type="evidence" value="ECO:0007669"/>
    <property type="project" value="UniProtKB-KW"/>
</dbReference>
<dbReference type="AlphaFoldDB" id="A0A1E5L2W2"/>
<sequence>MKEIHVDSITAAVKELCMTANYDLGQDVVDAFKSYHESEASPTGKGILEQLLENAEIAKNERVPMCQDTGYAVFFVELGQDVHIQGGTLTDAINEGVRQGYTDGYLRKSIVEHPLNRKNTGDNTPAVIHIDLVSGNEVKITIAPKGGGSENMSGIKMLKPADGVEGVKNFVIQRVREAGPNPCPPIVVGVGIGGTFEKSALLAKKSLLRNIGERHADPEIAALEVELLTKINKLGIGPQGLGGTTTALDVFIDVYPAHIASLPVAVNINCHAARHKSVKL</sequence>
<accession>A0A1E5L2W2</accession>
<dbReference type="NCBIfam" id="NF004885">
    <property type="entry name" value="PRK06246.1"/>
    <property type="match status" value="1"/>
</dbReference>
<evidence type="ECO:0000256" key="3">
    <source>
        <dbReference type="ARBA" id="ARBA00022723"/>
    </source>
</evidence>
<dbReference type="GO" id="GO:0016829">
    <property type="term" value="F:lyase activity"/>
    <property type="evidence" value="ECO:0007669"/>
    <property type="project" value="UniProtKB-KW"/>
</dbReference>
<dbReference type="GO" id="GO:0051539">
    <property type="term" value="F:4 iron, 4 sulfur cluster binding"/>
    <property type="evidence" value="ECO:0007669"/>
    <property type="project" value="UniProtKB-KW"/>
</dbReference>
<name>A0A1E5L2W2_9FIRM</name>
<dbReference type="Proteomes" id="UP000095255">
    <property type="component" value="Unassembled WGS sequence"/>
</dbReference>
<evidence type="ECO:0000313" key="9">
    <source>
        <dbReference type="Proteomes" id="UP000095255"/>
    </source>
</evidence>
<keyword evidence="5" id="KW-0411">Iron-sulfur</keyword>
<evidence type="ECO:0000256" key="4">
    <source>
        <dbReference type="ARBA" id="ARBA00023004"/>
    </source>
</evidence>
<dbReference type="InterPro" id="IPR004646">
    <property type="entry name" value="Fe-S_hydro-lyase_TtdA-typ_cat"/>
</dbReference>
<evidence type="ECO:0000313" key="8">
    <source>
        <dbReference type="EMBL" id="OEH84462.1"/>
    </source>
</evidence>
<dbReference type="NCBIfam" id="TIGR00722">
    <property type="entry name" value="ttdA_fumA_fumB"/>
    <property type="match status" value="1"/>
</dbReference>
<dbReference type="Pfam" id="PF05681">
    <property type="entry name" value="Fumerase"/>
    <property type="match status" value="1"/>
</dbReference>
<dbReference type="RefSeq" id="WP_069703175.1">
    <property type="nucleotide sequence ID" value="NZ_MJAT01000038.1"/>
</dbReference>
<keyword evidence="9" id="KW-1185">Reference proteome</keyword>
<dbReference type="InterPro" id="IPR051208">
    <property type="entry name" value="Class-I_Fumarase/Tartrate_DH"/>
</dbReference>
<keyword evidence="4" id="KW-0408">Iron</keyword>
<keyword evidence="3" id="KW-0479">Metal-binding</keyword>
<comment type="caution">
    <text evidence="8">The sequence shown here is derived from an EMBL/GenBank/DDBJ whole genome shotgun (WGS) entry which is preliminary data.</text>
</comment>
<evidence type="ECO:0000256" key="5">
    <source>
        <dbReference type="ARBA" id="ARBA00023014"/>
    </source>
</evidence>
<proteinExistence type="inferred from homology"/>
<dbReference type="PANTHER" id="PTHR30389">
    <property type="entry name" value="FUMARATE HYDRATASE-RELATED"/>
    <property type="match status" value="1"/>
</dbReference>
<organism evidence="8 9">
    <name type="scientific">Desulfuribacillus stibiiarsenatis</name>
    <dbReference type="NCBI Taxonomy" id="1390249"/>
    <lineage>
        <taxon>Bacteria</taxon>
        <taxon>Bacillati</taxon>
        <taxon>Bacillota</taxon>
        <taxon>Desulfuribacillia</taxon>
        <taxon>Desulfuribacillales</taxon>
        <taxon>Desulfuribacillaceae</taxon>
        <taxon>Desulfuribacillus</taxon>
    </lineage>
</organism>
<comment type="similarity">
    <text evidence="1">Belongs to the class-I fumarase family.</text>
</comment>
<evidence type="ECO:0000256" key="2">
    <source>
        <dbReference type="ARBA" id="ARBA00022485"/>
    </source>
</evidence>
<dbReference type="STRING" id="1390249.BHU72_09650"/>
<feature type="domain" description="Fe-S hydro-lyase tartrate dehydratase alpha-type catalytic" evidence="7">
    <location>
        <begin position="11"/>
        <end position="278"/>
    </location>
</feature>
<reference evidence="8 9" key="1">
    <citation type="submission" date="2016-09" db="EMBL/GenBank/DDBJ databases">
        <title>Desulfuribacillus arsenicus sp. nov., an obligately anaerobic, dissimilatory arsenic- and antimonate-reducing bacterium isolated from anoxic sediments.</title>
        <authorList>
            <person name="Abin C.A."/>
            <person name="Hollibaugh J.T."/>
        </authorList>
    </citation>
    <scope>NUCLEOTIDE SEQUENCE [LARGE SCALE GENOMIC DNA]</scope>
    <source>
        <strain evidence="8 9">MLFW-2</strain>
    </source>
</reference>
<evidence type="ECO:0000256" key="6">
    <source>
        <dbReference type="ARBA" id="ARBA00023239"/>
    </source>
</evidence>
<evidence type="ECO:0000256" key="1">
    <source>
        <dbReference type="ARBA" id="ARBA00008876"/>
    </source>
</evidence>